<sequence>MCLKLFNMAAPYSIFRPNLFKNKVAIVTGGGTGIGKGITEELLHLGCKVVVASRNEERLRKAAEDMRNRLVVAQPHTGADLLAIPCNIRKENEVKNLMESTLEKFHKIDFLVNNGGGQYISHVEDISTKGWQAVIDTNLTGAFLMCREAFHSGMKENGGSIVNIIADMVKGMLFMGHSGAARAGVENMTKTMAIEWAKYGIRINCVLPGSAIYSESAAMNYGDPALFERLKPEIPARRLGTVQEVSAAVCFLLSPGASFVSGATLNVDSGGSLYSRNFFEIPDHDRWPAPLEGQTEDDGGQGSTPPSKL</sequence>
<keyword evidence="8" id="KW-0443">Lipid metabolism</keyword>
<comment type="catalytic activity">
    <reaction evidence="20">
        <text>(2E)-octenoyl-CoA + NADPH + H(+) = octanoyl-CoA + NADP(+)</text>
        <dbReference type="Rhea" id="RHEA:44952"/>
        <dbReference type="ChEBI" id="CHEBI:15378"/>
        <dbReference type="ChEBI" id="CHEBI:57386"/>
        <dbReference type="ChEBI" id="CHEBI:57783"/>
        <dbReference type="ChEBI" id="CHEBI:58349"/>
        <dbReference type="ChEBI" id="CHEBI:62242"/>
    </reaction>
    <physiologicalReaction direction="left-to-right" evidence="20">
        <dbReference type="Rhea" id="RHEA:44953"/>
    </physiologicalReaction>
</comment>
<comment type="catalytic activity">
    <reaction evidence="16">
        <text>(2E)-tetradecenoyl-CoA + NADPH + H(+) = tetradecanoyl-CoA + NADP(+)</text>
        <dbReference type="Rhea" id="RHEA:44968"/>
        <dbReference type="ChEBI" id="CHEBI:15378"/>
        <dbReference type="ChEBI" id="CHEBI:57385"/>
        <dbReference type="ChEBI" id="CHEBI:57783"/>
        <dbReference type="ChEBI" id="CHEBI:58349"/>
        <dbReference type="ChEBI" id="CHEBI:61405"/>
    </reaction>
    <physiologicalReaction direction="left-to-right" evidence="16">
        <dbReference type="Rhea" id="RHEA:44969"/>
    </physiologicalReaction>
</comment>
<evidence type="ECO:0000256" key="19">
    <source>
        <dbReference type="ARBA" id="ARBA00049386"/>
    </source>
</evidence>
<evidence type="ECO:0000256" key="11">
    <source>
        <dbReference type="ARBA" id="ARBA00037124"/>
    </source>
</evidence>
<evidence type="ECO:0000256" key="16">
    <source>
        <dbReference type="ARBA" id="ARBA00048686"/>
    </source>
</evidence>
<evidence type="ECO:0000256" key="7">
    <source>
        <dbReference type="ARBA" id="ARBA00023002"/>
    </source>
</evidence>
<evidence type="ECO:0000256" key="20">
    <source>
        <dbReference type="ARBA" id="ARBA00049559"/>
    </source>
</evidence>
<dbReference type="GeneID" id="106810740"/>
<dbReference type="PANTHER" id="PTHR24317:SF7">
    <property type="entry name" value="PEROXISOMAL TRANS-2-ENOYL-COA REDUCTASE"/>
    <property type="match status" value="1"/>
</dbReference>
<name>A0ABM1EBU4_PRICU</name>
<evidence type="ECO:0000256" key="3">
    <source>
        <dbReference type="ARBA" id="ARBA00022516"/>
    </source>
</evidence>
<evidence type="ECO:0000256" key="6">
    <source>
        <dbReference type="ARBA" id="ARBA00022857"/>
    </source>
</evidence>
<proteinExistence type="predicted"/>
<feature type="region of interest" description="Disordered" evidence="21">
    <location>
        <begin position="285"/>
        <end position="309"/>
    </location>
</feature>
<evidence type="ECO:0000313" key="23">
    <source>
        <dbReference type="RefSeq" id="XP_014669665.1"/>
    </source>
</evidence>
<dbReference type="Pfam" id="PF13561">
    <property type="entry name" value="adh_short_C2"/>
    <property type="match status" value="1"/>
</dbReference>
<dbReference type="Proteomes" id="UP000695022">
    <property type="component" value="Unplaced"/>
</dbReference>
<comment type="catalytic activity">
    <reaction evidence="19">
        <text>(2E)-decenoyl-CoA + NADPH + H(+) = decanoyl-CoA + NADP(+)</text>
        <dbReference type="Rhea" id="RHEA:44960"/>
        <dbReference type="ChEBI" id="CHEBI:15378"/>
        <dbReference type="ChEBI" id="CHEBI:57783"/>
        <dbReference type="ChEBI" id="CHEBI:58349"/>
        <dbReference type="ChEBI" id="CHEBI:61406"/>
        <dbReference type="ChEBI" id="CHEBI:61430"/>
    </reaction>
    <physiologicalReaction direction="left-to-right" evidence="19">
        <dbReference type="Rhea" id="RHEA:44961"/>
    </physiologicalReaction>
</comment>
<comment type="catalytic activity">
    <reaction evidence="18">
        <text>a (2E)-enoyl-CoA + NADPH + H(+) = a 2,3-saturated acyl-CoA + NADP(+)</text>
        <dbReference type="Rhea" id="RHEA:33763"/>
        <dbReference type="ChEBI" id="CHEBI:15378"/>
        <dbReference type="ChEBI" id="CHEBI:57783"/>
        <dbReference type="ChEBI" id="CHEBI:58349"/>
        <dbReference type="ChEBI" id="CHEBI:58856"/>
        <dbReference type="ChEBI" id="CHEBI:65111"/>
        <dbReference type="EC" id="1.3.1.38"/>
    </reaction>
    <physiologicalReaction direction="left-to-right" evidence="18">
        <dbReference type="Rhea" id="RHEA:33764"/>
    </physiologicalReaction>
</comment>
<comment type="catalytic activity">
    <reaction evidence="15">
        <text>(2E)-dodecenoyl-CoA + NADPH + H(+) = dodecanoyl-CoA + NADP(+)</text>
        <dbReference type="Rhea" id="RHEA:44964"/>
        <dbReference type="ChEBI" id="CHEBI:15378"/>
        <dbReference type="ChEBI" id="CHEBI:57330"/>
        <dbReference type="ChEBI" id="CHEBI:57375"/>
        <dbReference type="ChEBI" id="CHEBI:57783"/>
        <dbReference type="ChEBI" id="CHEBI:58349"/>
    </reaction>
    <physiologicalReaction direction="left-to-right" evidence="15">
        <dbReference type="Rhea" id="RHEA:44965"/>
    </physiologicalReaction>
</comment>
<evidence type="ECO:0000256" key="14">
    <source>
        <dbReference type="ARBA" id="ARBA00041063"/>
    </source>
</evidence>
<comment type="pathway">
    <text evidence="2">Lipid metabolism.</text>
</comment>
<gene>
    <name evidence="23" type="primary">LOC106810740</name>
</gene>
<keyword evidence="3" id="KW-0444">Lipid biosynthesis</keyword>
<keyword evidence="9" id="KW-0576">Peroxisome</keyword>
<evidence type="ECO:0000256" key="10">
    <source>
        <dbReference type="ARBA" id="ARBA00023160"/>
    </source>
</evidence>
<keyword evidence="4" id="KW-0597">Phosphoprotein</keyword>
<evidence type="ECO:0000256" key="8">
    <source>
        <dbReference type="ARBA" id="ARBA00023098"/>
    </source>
</evidence>
<keyword evidence="22" id="KW-1185">Reference proteome</keyword>
<dbReference type="PRINTS" id="PR00081">
    <property type="entry name" value="GDHRDH"/>
</dbReference>
<keyword evidence="6" id="KW-0521">NADP</keyword>
<evidence type="ECO:0000256" key="13">
    <source>
        <dbReference type="ARBA" id="ARBA00038849"/>
    </source>
</evidence>
<comment type="subcellular location">
    <subcellularLocation>
        <location evidence="1">Peroxisome</location>
    </subcellularLocation>
</comment>
<dbReference type="RefSeq" id="XP_014669665.1">
    <property type="nucleotide sequence ID" value="XM_014814179.1"/>
</dbReference>
<dbReference type="InterPro" id="IPR036291">
    <property type="entry name" value="NAD(P)-bd_dom_sf"/>
</dbReference>
<dbReference type="EC" id="1.3.1.38" evidence="13"/>
<dbReference type="Gene3D" id="3.40.50.720">
    <property type="entry name" value="NAD(P)-binding Rossmann-like Domain"/>
    <property type="match status" value="1"/>
</dbReference>
<accession>A0ABM1EBU4</accession>
<reference evidence="23" key="1">
    <citation type="submission" date="2025-08" db="UniProtKB">
        <authorList>
            <consortium name="RefSeq"/>
        </authorList>
    </citation>
    <scope>IDENTIFICATION</scope>
</reference>
<evidence type="ECO:0000256" key="4">
    <source>
        <dbReference type="ARBA" id="ARBA00022553"/>
    </source>
</evidence>
<keyword evidence="10" id="KW-0275">Fatty acid biosynthesis</keyword>
<dbReference type="SUPFAM" id="SSF51735">
    <property type="entry name" value="NAD(P)-binding Rossmann-fold domains"/>
    <property type="match status" value="1"/>
</dbReference>
<evidence type="ECO:0000256" key="9">
    <source>
        <dbReference type="ARBA" id="ARBA00023140"/>
    </source>
</evidence>
<evidence type="ECO:0000256" key="15">
    <source>
        <dbReference type="ARBA" id="ARBA00047570"/>
    </source>
</evidence>
<organism evidence="22 23">
    <name type="scientific">Priapulus caudatus</name>
    <name type="common">Priapulid worm</name>
    <dbReference type="NCBI Taxonomy" id="37621"/>
    <lineage>
        <taxon>Eukaryota</taxon>
        <taxon>Metazoa</taxon>
        <taxon>Ecdysozoa</taxon>
        <taxon>Scalidophora</taxon>
        <taxon>Priapulida</taxon>
        <taxon>Priapulimorpha</taxon>
        <taxon>Priapulimorphida</taxon>
        <taxon>Priapulidae</taxon>
        <taxon>Priapulus</taxon>
    </lineage>
</organism>
<evidence type="ECO:0000256" key="21">
    <source>
        <dbReference type="SAM" id="MobiDB-lite"/>
    </source>
</evidence>
<keyword evidence="5" id="KW-0276">Fatty acid metabolism</keyword>
<evidence type="ECO:0000256" key="17">
    <source>
        <dbReference type="ARBA" id="ARBA00049108"/>
    </source>
</evidence>
<evidence type="ECO:0000256" key="12">
    <source>
        <dbReference type="ARBA" id="ARBA00038622"/>
    </source>
</evidence>
<dbReference type="PANTHER" id="PTHR24317">
    <property type="entry name" value="PEROXISOMAL TRANS-2-ENOYL-COA REDUCTASE"/>
    <property type="match status" value="1"/>
</dbReference>
<evidence type="ECO:0000313" key="22">
    <source>
        <dbReference type="Proteomes" id="UP000695022"/>
    </source>
</evidence>
<dbReference type="InterPro" id="IPR002347">
    <property type="entry name" value="SDR_fam"/>
</dbReference>
<evidence type="ECO:0000256" key="1">
    <source>
        <dbReference type="ARBA" id="ARBA00004275"/>
    </source>
</evidence>
<evidence type="ECO:0000256" key="2">
    <source>
        <dbReference type="ARBA" id="ARBA00005189"/>
    </source>
</evidence>
<dbReference type="InterPro" id="IPR052388">
    <property type="entry name" value="Peroxisomal_t2-enoyl-CoA_red"/>
</dbReference>
<evidence type="ECO:0000256" key="5">
    <source>
        <dbReference type="ARBA" id="ARBA00022832"/>
    </source>
</evidence>
<protein>
    <recommendedName>
        <fullName evidence="14">Peroxisomal trans-2-enoyl-CoA reductase</fullName>
        <ecNumber evidence="13">1.3.1.38</ecNumber>
    </recommendedName>
</protein>
<comment type="catalytic activity">
    <reaction evidence="17">
        <text>(2E)-hexenoyl-CoA + NADPH + H(+) = hexanoyl-CoA + NADP(+)</text>
        <dbReference type="Rhea" id="RHEA:44956"/>
        <dbReference type="ChEBI" id="CHEBI:15378"/>
        <dbReference type="ChEBI" id="CHEBI:57783"/>
        <dbReference type="ChEBI" id="CHEBI:58349"/>
        <dbReference type="ChEBI" id="CHEBI:62077"/>
        <dbReference type="ChEBI" id="CHEBI:62620"/>
    </reaction>
    <physiologicalReaction direction="left-to-right" evidence="17">
        <dbReference type="Rhea" id="RHEA:44957"/>
    </physiologicalReaction>
</comment>
<keyword evidence="7" id="KW-0560">Oxidoreductase</keyword>
<comment type="subunit">
    <text evidence="12">Interacts with PEX5, probably required to target it into peroxisomes.</text>
</comment>
<evidence type="ECO:0000256" key="18">
    <source>
        <dbReference type="ARBA" id="ARBA00049251"/>
    </source>
</evidence>
<comment type="function">
    <text evidence="11">Participates in chain elongation of fatty acids. Catalyzes the reduction of trans-2-enoyl-CoAs of varying chain lengths from 6:1 to 16:1, having maximum activity with 10:1 CoA. Has no 2,4-dienoyl-CoA reductase activity.</text>
</comment>